<evidence type="ECO:0000313" key="5">
    <source>
        <dbReference type="Proteomes" id="UP001177023"/>
    </source>
</evidence>
<name>A0AA36C6R1_9BILA</name>
<comment type="caution">
    <text evidence="4">The sequence shown here is derived from an EMBL/GenBank/DDBJ whole genome shotgun (WGS) entry which is preliminary data.</text>
</comment>
<dbReference type="AlphaFoldDB" id="A0AA36C6R1"/>
<dbReference type="PROSITE" id="PS51034">
    <property type="entry name" value="ZP_2"/>
    <property type="match status" value="1"/>
</dbReference>
<reference evidence="4" key="1">
    <citation type="submission" date="2023-06" db="EMBL/GenBank/DDBJ databases">
        <authorList>
            <person name="Delattre M."/>
        </authorList>
    </citation>
    <scope>NUCLEOTIDE SEQUENCE</scope>
    <source>
        <strain evidence="4">AF72</strain>
    </source>
</reference>
<dbReference type="Gene3D" id="2.60.40.4100">
    <property type="entry name" value="Zona pellucida, ZP-C domain"/>
    <property type="match status" value="1"/>
</dbReference>
<keyword evidence="1" id="KW-1015">Disulfide bond</keyword>
<keyword evidence="2" id="KW-0812">Transmembrane</keyword>
<keyword evidence="2" id="KW-1133">Transmembrane helix</keyword>
<dbReference type="Proteomes" id="UP001177023">
    <property type="component" value="Unassembled WGS sequence"/>
</dbReference>
<dbReference type="EMBL" id="CATQJA010000437">
    <property type="protein sequence ID" value="CAJ0560296.1"/>
    <property type="molecule type" value="Genomic_DNA"/>
</dbReference>
<keyword evidence="2" id="KW-0472">Membrane</keyword>
<protein>
    <recommendedName>
        <fullName evidence="3">ZP domain-containing protein</fullName>
    </recommendedName>
</protein>
<dbReference type="InterPro" id="IPR001507">
    <property type="entry name" value="ZP_dom"/>
</dbReference>
<evidence type="ECO:0000256" key="1">
    <source>
        <dbReference type="ARBA" id="ARBA00023157"/>
    </source>
</evidence>
<feature type="domain" description="ZP" evidence="3">
    <location>
        <begin position="1"/>
        <end position="115"/>
    </location>
</feature>
<sequence>MVMRQIGRSTPEIVELGDPVQLNFMDAALTGGFSLDSCYATDRKNLRNISLIQKGCSMPGQDHVVTHRIRYRDDGFTFAIKAFKFSDGESVRITCLVKKCTGCPHPTCHQVAKRSPELEMPHPSAEVTRIVAEFTVEKSHQNLCAETSLLYSVAAIFISFFSVELLALTILCRRQKRITANK</sequence>
<proteinExistence type="predicted"/>
<evidence type="ECO:0000256" key="2">
    <source>
        <dbReference type="SAM" id="Phobius"/>
    </source>
</evidence>
<feature type="non-terminal residue" evidence="4">
    <location>
        <position position="1"/>
    </location>
</feature>
<evidence type="ECO:0000259" key="3">
    <source>
        <dbReference type="PROSITE" id="PS51034"/>
    </source>
</evidence>
<gene>
    <name evidence="4" type="ORF">MSPICULIGERA_LOCUS1513</name>
</gene>
<dbReference type="InterPro" id="IPR042235">
    <property type="entry name" value="ZP-C_dom"/>
</dbReference>
<evidence type="ECO:0000313" key="4">
    <source>
        <dbReference type="EMBL" id="CAJ0560296.1"/>
    </source>
</evidence>
<feature type="transmembrane region" description="Helical" evidence="2">
    <location>
        <begin position="149"/>
        <end position="172"/>
    </location>
</feature>
<dbReference type="InterPro" id="IPR055355">
    <property type="entry name" value="ZP-C"/>
</dbReference>
<accession>A0AA36C6R1</accession>
<organism evidence="4 5">
    <name type="scientific">Mesorhabditis spiculigera</name>
    <dbReference type="NCBI Taxonomy" id="96644"/>
    <lineage>
        <taxon>Eukaryota</taxon>
        <taxon>Metazoa</taxon>
        <taxon>Ecdysozoa</taxon>
        <taxon>Nematoda</taxon>
        <taxon>Chromadorea</taxon>
        <taxon>Rhabditida</taxon>
        <taxon>Rhabditina</taxon>
        <taxon>Rhabditomorpha</taxon>
        <taxon>Rhabditoidea</taxon>
        <taxon>Rhabditidae</taxon>
        <taxon>Mesorhabditinae</taxon>
        <taxon>Mesorhabditis</taxon>
    </lineage>
</organism>
<dbReference type="Pfam" id="PF00100">
    <property type="entry name" value="Zona_pellucida"/>
    <property type="match status" value="1"/>
</dbReference>
<keyword evidence="5" id="KW-1185">Reference proteome</keyword>